<feature type="compositionally biased region" description="Basic and acidic residues" evidence="1">
    <location>
        <begin position="51"/>
        <end position="69"/>
    </location>
</feature>
<feature type="region of interest" description="Disordered" evidence="1">
    <location>
        <begin position="1"/>
        <end position="69"/>
    </location>
</feature>
<protein>
    <submittedName>
        <fullName evidence="2">Uncharacterized protein</fullName>
    </submittedName>
</protein>
<comment type="caution">
    <text evidence="2">The sequence shown here is derived from an EMBL/GenBank/DDBJ whole genome shotgun (WGS) entry which is preliminary data.</text>
</comment>
<dbReference type="EMBL" id="LAZR01000078">
    <property type="protein sequence ID" value="KKN94482.1"/>
    <property type="molecule type" value="Genomic_DNA"/>
</dbReference>
<sequence>MGKSPSPGSLREPPSPRRGEEWRPSETVRVHQEQKKAPTGTLPILLPGGEKGPKDGRDTRLALEPRRAG</sequence>
<evidence type="ECO:0000313" key="2">
    <source>
        <dbReference type="EMBL" id="KKN94482.1"/>
    </source>
</evidence>
<feature type="compositionally biased region" description="Basic and acidic residues" evidence="1">
    <location>
        <begin position="14"/>
        <end position="36"/>
    </location>
</feature>
<dbReference type="AlphaFoldDB" id="A0A0F9V458"/>
<reference evidence="2" key="1">
    <citation type="journal article" date="2015" name="Nature">
        <title>Complex archaea that bridge the gap between prokaryotes and eukaryotes.</title>
        <authorList>
            <person name="Spang A."/>
            <person name="Saw J.H."/>
            <person name="Jorgensen S.L."/>
            <person name="Zaremba-Niedzwiedzka K."/>
            <person name="Martijn J."/>
            <person name="Lind A.E."/>
            <person name="van Eijk R."/>
            <person name="Schleper C."/>
            <person name="Guy L."/>
            <person name="Ettema T.J."/>
        </authorList>
    </citation>
    <scope>NUCLEOTIDE SEQUENCE</scope>
</reference>
<evidence type="ECO:0000256" key="1">
    <source>
        <dbReference type="SAM" id="MobiDB-lite"/>
    </source>
</evidence>
<organism evidence="2">
    <name type="scientific">marine sediment metagenome</name>
    <dbReference type="NCBI Taxonomy" id="412755"/>
    <lineage>
        <taxon>unclassified sequences</taxon>
        <taxon>metagenomes</taxon>
        <taxon>ecological metagenomes</taxon>
    </lineage>
</organism>
<gene>
    <name evidence="2" type="ORF">LCGC14_0188310</name>
</gene>
<accession>A0A0F9V458</accession>
<proteinExistence type="predicted"/>
<name>A0A0F9V458_9ZZZZ</name>